<dbReference type="AlphaFoldDB" id="A0A0R3S8L8"/>
<reference evidence="10 12" key="3">
    <citation type="submission" date="2019-07" db="EMBL/GenBank/DDBJ databases">
        <authorList>
            <person name="Jastrzebski P J."/>
            <person name="Paukszto L."/>
            <person name="Jastrzebski P J."/>
        </authorList>
    </citation>
    <scope>NUCLEOTIDE SEQUENCE [LARGE SCALE GENOMIC DNA]</scope>
    <source>
        <strain evidence="10 12">WMS-il1</strain>
    </source>
</reference>
<evidence type="ECO:0000313" key="9">
    <source>
        <dbReference type="EMBL" id="VDL16458.1"/>
    </source>
</evidence>
<dbReference type="Proteomes" id="UP000274504">
    <property type="component" value="Unassembled WGS sequence"/>
</dbReference>
<dbReference type="InterPro" id="IPR025069">
    <property type="entry name" value="Cpsf2_C"/>
</dbReference>
<dbReference type="GO" id="GO:0005847">
    <property type="term" value="C:mRNA cleavage and polyadenylation specificity factor complex"/>
    <property type="evidence" value="ECO:0007669"/>
    <property type="project" value="InterPro"/>
</dbReference>
<dbReference type="EMBL" id="CABIJS010000321">
    <property type="protein sequence ID" value="VUZ48895.1"/>
    <property type="molecule type" value="Genomic_DNA"/>
</dbReference>
<evidence type="ECO:0000256" key="5">
    <source>
        <dbReference type="ARBA" id="ARBA00023242"/>
    </source>
</evidence>
<dbReference type="InterPro" id="IPR036866">
    <property type="entry name" value="RibonucZ/Hydroxyglut_hydro"/>
</dbReference>
<keyword evidence="5 6" id="KW-0539">Nucleus</keyword>
<evidence type="ECO:0000256" key="6">
    <source>
        <dbReference type="RuleBase" id="RU365006"/>
    </source>
</evidence>
<reference evidence="13" key="1">
    <citation type="submission" date="2016-04" db="UniProtKB">
        <authorList>
            <consortium name="WormBaseParasite"/>
        </authorList>
    </citation>
    <scope>IDENTIFICATION</scope>
</reference>
<evidence type="ECO:0000256" key="3">
    <source>
        <dbReference type="ARBA" id="ARBA00022664"/>
    </source>
</evidence>
<sequence length="873" mass="97655">MATSIIKLHTFSGASDNFPPCYILQVDDFYCLLDCGYSDILPESRIIEIGKWMKKISAVLISHASLRHLGLLPVLYGKYGLRCPIYTTIPVCKLGQLVCYDEFQSRYLSEDFKLFTLDDIDNAFRLVVPVKYSQTTNLQGKGRGLSITPLPSGHMLGGTIWKVVKDETDIIYAVDFNNEKSRHLNGAALDACIRPRLLIIDASNALYSNTIRKDRNSMLRDLLLKTLRRGGNALIAVDSTGYSLELAYILDNLWHSPESGLMAYGLAMLSFVGGNVLDITRSLIEWMSERILRSFEDQRNNPFQMRHLQVCQTLDQLDLVANPKVILATDASLRTGFSRLLFADWADNELNSIILTSRDGDFREVPDLSVFADDQIEPPVSLGRRLIGIYRGEDWAREGLVVADEDTLLIPLHLSQRVPVFSETEGGANATENSSNEASRRGSAVEGQTVPPTPLNTTVFEENQNIDDDEEENDENGLSEVVTGDGTLNFQPYPFLPSQHAGVLTHGRHLACYDIVDDSNMRTGGQFFRSAKLANLTFPVHSRIIQWDEYGEKCDTTIYRLSNEHEETRMMPDKKRRRLDSANSASIRNKSRNFKMQSTANGVKEKKAGADLASASMEKLLNLLVLQNTSSVNINSPDFQIPNNMTTKCVSEELEIPLRCEVSFIDYESRSDGESLRKIITGLRPHEVIVIGSTQAAVNAVVEHCRNDLNLRKELIHTPSGVDVVNCTKESDIYQARMKDSLVRRLRFTKIREYDLAWVDADISTGDENNSEGGAIEIIPSEGVSADNLPVLNPPTHSIEDHSTVFVNEPRLSDMKQLLLEMGLQAEFNSGALVVENCVSIKRTETGRMTLEGIISPTYFTVRDLLYSQFAIL</sequence>
<feature type="region of interest" description="Disordered" evidence="7">
    <location>
        <begin position="566"/>
        <end position="602"/>
    </location>
</feature>
<keyword evidence="3 6" id="KW-0507">mRNA processing</keyword>
<feature type="domain" description="Beta-Casp" evidence="8">
    <location>
        <begin position="243"/>
        <end position="386"/>
    </location>
</feature>
<evidence type="ECO:0000313" key="13">
    <source>
        <dbReference type="WBParaSite" id="HDID_0000050601-mRNA-1"/>
    </source>
</evidence>
<dbReference type="GO" id="GO:0006398">
    <property type="term" value="P:mRNA 3'-end processing by stem-loop binding and cleavage"/>
    <property type="evidence" value="ECO:0007669"/>
    <property type="project" value="InterPro"/>
</dbReference>
<dbReference type="Pfam" id="PF13299">
    <property type="entry name" value="CPSF100_C"/>
    <property type="match status" value="1"/>
</dbReference>
<keyword evidence="4 6" id="KW-0694">RNA-binding</keyword>
<dbReference type="Proteomes" id="UP000321570">
    <property type="component" value="Unassembled WGS sequence"/>
</dbReference>
<dbReference type="Pfam" id="PF10996">
    <property type="entry name" value="Beta-Casp"/>
    <property type="match status" value="1"/>
</dbReference>
<feature type="region of interest" description="Disordered" evidence="7">
    <location>
        <begin position="424"/>
        <end position="457"/>
    </location>
</feature>
<name>A0A0R3S8L8_HYMDI</name>
<evidence type="ECO:0000313" key="11">
    <source>
        <dbReference type="Proteomes" id="UP000274504"/>
    </source>
</evidence>
<dbReference type="SMART" id="SM01027">
    <property type="entry name" value="Beta-Casp"/>
    <property type="match status" value="1"/>
</dbReference>
<comment type="similarity">
    <text evidence="2 6">Belongs to the metallo-beta-lactamase superfamily. RNA-metabolizing metallo-beta-lactamase-like family. CPSF2/YSH1 subfamily.</text>
</comment>
<evidence type="ECO:0000256" key="1">
    <source>
        <dbReference type="ARBA" id="ARBA00004123"/>
    </source>
</evidence>
<accession>A0A0R3S8L8</accession>
<dbReference type="SUPFAM" id="SSF56281">
    <property type="entry name" value="Metallo-hydrolase/oxidoreductase"/>
    <property type="match status" value="1"/>
</dbReference>
<gene>
    <name evidence="9" type="ORF">HDID_LOCUS507</name>
    <name evidence="10" type="ORF">WMSIL1_LOCUS8089</name>
</gene>
<evidence type="ECO:0000256" key="4">
    <source>
        <dbReference type="ARBA" id="ARBA00022884"/>
    </source>
</evidence>
<organism evidence="13">
    <name type="scientific">Hymenolepis diminuta</name>
    <name type="common">Rat tapeworm</name>
    <dbReference type="NCBI Taxonomy" id="6216"/>
    <lineage>
        <taxon>Eukaryota</taxon>
        <taxon>Metazoa</taxon>
        <taxon>Spiralia</taxon>
        <taxon>Lophotrochozoa</taxon>
        <taxon>Platyhelminthes</taxon>
        <taxon>Cestoda</taxon>
        <taxon>Eucestoda</taxon>
        <taxon>Cyclophyllidea</taxon>
        <taxon>Hymenolepididae</taxon>
        <taxon>Hymenolepis</taxon>
    </lineage>
</organism>
<dbReference type="InterPro" id="IPR035639">
    <property type="entry name" value="CPSF2_MBL"/>
</dbReference>
<evidence type="ECO:0000256" key="7">
    <source>
        <dbReference type="SAM" id="MobiDB-lite"/>
    </source>
</evidence>
<dbReference type="STRING" id="6216.A0A0R3S8L8"/>
<dbReference type="OrthoDB" id="64353at2759"/>
<dbReference type="Pfam" id="PF16661">
    <property type="entry name" value="Lactamase_B_6"/>
    <property type="match status" value="1"/>
</dbReference>
<dbReference type="CDD" id="cd16293">
    <property type="entry name" value="CPSF2-like_MBL-fold"/>
    <property type="match status" value="1"/>
</dbReference>
<keyword evidence="12" id="KW-1185">Reference proteome</keyword>
<dbReference type="EMBL" id="UYSG01000068">
    <property type="protein sequence ID" value="VDL16458.1"/>
    <property type="molecule type" value="Genomic_DNA"/>
</dbReference>
<dbReference type="FunFam" id="3.60.15.10:FF:000008">
    <property type="entry name" value="Cleavage and polyadenylation specificity factor subunit 2"/>
    <property type="match status" value="1"/>
</dbReference>
<dbReference type="GO" id="GO:0003723">
    <property type="term" value="F:RNA binding"/>
    <property type="evidence" value="ECO:0007669"/>
    <property type="project" value="UniProtKB-KW"/>
</dbReference>
<dbReference type="WBParaSite" id="HDID_0000050601-mRNA-1">
    <property type="protein sequence ID" value="HDID_0000050601-mRNA-1"/>
    <property type="gene ID" value="HDID_0000050601"/>
</dbReference>
<dbReference type="PANTHER" id="PTHR45922:SF1">
    <property type="entry name" value="CLEAVAGE AND POLYADENYLATION SPECIFICITY FACTOR SUBUNIT 2"/>
    <property type="match status" value="1"/>
</dbReference>
<dbReference type="InterPro" id="IPR001279">
    <property type="entry name" value="Metallo-B-lactamas"/>
</dbReference>
<feature type="compositionally biased region" description="Polar residues" evidence="7">
    <location>
        <begin position="581"/>
        <end position="601"/>
    </location>
</feature>
<comment type="subcellular location">
    <subcellularLocation>
        <location evidence="1 6">Nucleus</location>
    </subcellularLocation>
</comment>
<evidence type="ECO:0000259" key="8">
    <source>
        <dbReference type="SMART" id="SM01027"/>
    </source>
</evidence>
<dbReference type="InterPro" id="IPR027075">
    <property type="entry name" value="CPSF2"/>
</dbReference>
<dbReference type="InterPro" id="IPR022712">
    <property type="entry name" value="Beta_Casp"/>
</dbReference>
<evidence type="ECO:0000313" key="12">
    <source>
        <dbReference type="Proteomes" id="UP000321570"/>
    </source>
</evidence>
<proteinExistence type="inferred from homology"/>
<dbReference type="Gene3D" id="3.60.15.10">
    <property type="entry name" value="Ribonuclease Z/Hydroxyacylglutathione hydrolase-like"/>
    <property type="match status" value="1"/>
</dbReference>
<reference evidence="9 11" key="2">
    <citation type="submission" date="2018-11" db="EMBL/GenBank/DDBJ databases">
        <authorList>
            <consortium name="Pathogen Informatics"/>
        </authorList>
    </citation>
    <scope>NUCLEOTIDE SEQUENCE [LARGE SCALE GENOMIC DNA]</scope>
</reference>
<protein>
    <recommendedName>
        <fullName evidence="6">Cleavage and polyadenylation specificity factor subunit 2</fullName>
    </recommendedName>
    <alternativeName>
        <fullName evidence="6">Cleavage and polyadenylation specificity factor 100 kDa subunit</fullName>
    </alternativeName>
</protein>
<dbReference type="PANTHER" id="PTHR45922">
    <property type="entry name" value="CLEAVAGE AND POLYADENYLATION SPECIFICITY FACTOR SUBUNIT 2"/>
    <property type="match status" value="1"/>
</dbReference>
<evidence type="ECO:0000256" key="2">
    <source>
        <dbReference type="ARBA" id="ARBA00010624"/>
    </source>
</evidence>
<evidence type="ECO:0000313" key="10">
    <source>
        <dbReference type="EMBL" id="VUZ48895.1"/>
    </source>
</evidence>